<accession>A0A8J3CYY2</accession>
<dbReference type="GO" id="GO:0008270">
    <property type="term" value="F:zinc ion binding"/>
    <property type="evidence" value="ECO:0007669"/>
    <property type="project" value="UniProtKB-UniRule"/>
</dbReference>
<keyword evidence="4 7" id="KW-0255">Endonuclease</keyword>
<gene>
    <name evidence="7 8" type="primary">ybeY</name>
    <name evidence="8" type="ORF">GCM10008106_21250</name>
</gene>
<dbReference type="SUPFAM" id="SSF55486">
    <property type="entry name" value="Metalloproteases ('zincins'), catalytic domain"/>
    <property type="match status" value="1"/>
</dbReference>
<keyword evidence="5 7" id="KW-0378">Hydrolase</keyword>
<feature type="binding site" evidence="7">
    <location>
        <position position="118"/>
    </location>
    <ligand>
        <name>Zn(2+)</name>
        <dbReference type="ChEBI" id="CHEBI:29105"/>
        <note>catalytic</note>
    </ligand>
</feature>
<dbReference type="PANTHER" id="PTHR46986:SF1">
    <property type="entry name" value="ENDORIBONUCLEASE YBEY, CHLOROPLASTIC"/>
    <property type="match status" value="1"/>
</dbReference>
<keyword evidence="2 7" id="KW-0540">Nuclease</keyword>
<dbReference type="InterPro" id="IPR023091">
    <property type="entry name" value="MetalPrtase_cat_dom_sf_prd"/>
</dbReference>
<dbReference type="PANTHER" id="PTHR46986">
    <property type="entry name" value="ENDORIBONUCLEASE YBEY, CHLOROPLASTIC"/>
    <property type="match status" value="1"/>
</dbReference>
<feature type="binding site" evidence="7">
    <location>
        <position position="112"/>
    </location>
    <ligand>
        <name>Zn(2+)</name>
        <dbReference type="ChEBI" id="CHEBI:29105"/>
        <note>catalytic</note>
    </ligand>
</feature>
<feature type="binding site" evidence="7">
    <location>
        <position position="108"/>
    </location>
    <ligand>
        <name>Zn(2+)</name>
        <dbReference type="ChEBI" id="CHEBI:29105"/>
        <note>catalytic</note>
    </ligand>
</feature>
<organism evidence="8 9">
    <name type="scientific">Mongoliitalea lutea</name>
    <dbReference type="NCBI Taxonomy" id="849756"/>
    <lineage>
        <taxon>Bacteria</taxon>
        <taxon>Pseudomonadati</taxon>
        <taxon>Bacteroidota</taxon>
        <taxon>Cytophagia</taxon>
        <taxon>Cytophagales</taxon>
        <taxon>Cyclobacteriaceae</taxon>
        <taxon>Mongoliitalea</taxon>
    </lineage>
</organism>
<comment type="cofactor">
    <cofactor evidence="7">
        <name>Zn(2+)</name>
        <dbReference type="ChEBI" id="CHEBI:29105"/>
    </cofactor>
    <text evidence="7">Binds 1 zinc ion.</text>
</comment>
<keyword evidence="7" id="KW-0690">Ribosome biogenesis</keyword>
<name>A0A8J3CYY2_9BACT</name>
<keyword evidence="6 7" id="KW-0862">Zinc</keyword>
<dbReference type="HAMAP" id="MF_00009">
    <property type="entry name" value="Endoribonucl_YbeY"/>
    <property type="match status" value="1"/>
</dbReference>
<evidence type="ECO:0000256" key="5">
    <source>
        <dbReference type="ARBA" id="ARBA00022801"/>
    </source>
</evidence>
<dbReference type="GO" id="GO:0005737">
    <property type="term" value="C:cytoplasm"/>
    <property type="evidence" value="ECO:0007669"/>
    <property type="project" value="UniProtKB-SubCell"/>
</dbReference>
<keyword evidence="7" id="KW-0963">Cytoplasm</keyword>
<evidence type="ECO:0000256" key="3">
    <source>
        <dbReference type="ARBA" id="ARBA00022723"/>
    </source>
</evidence>
<evidence type="ECO:0000256" key="6">
    <source>
        <dbReference type="ARBA" id="ARBA00022833"/>
    </source>
</evidence>
<evidence type="ECO:0000256" key="7">
    <source>
        <dbReference type="HAMAP-Rule" id="MF_00009"/>
    </source>
</evidence>
<evidence type="ECO:0000256" key="4">
    <source>
        <dbReference type="ARBA" id="ARBA00022759"/>
    </source>
</evidence>
<comment type="caution">
    <text evidence="8">The sequence shown here is derived from an EMBL/GenBank/DDBJ whole genome shotgun (WGS) entry which is preliminary data.</text>
</comment>
<keyword evidence="9" id="KW-1185">Reference proteome</keyword>
<proteinExistence type="inferred from homology"/>
<evidence type="ECO:0000313" key="8">
    <source>
        <dbReference type="EMBL" id="GHB39857.1"/>
    </source>
</evidence>
<dbReference type="GO" id="GO:0004521">
    <property type="term" value="F:RNA endonuclease activity"/>
    <property type="evidence" value="ECO:0007669"/>
    <property type="project" value="UniProtKB-UniRule"/>
</dbReference>
<protein>
    <recommendedName>
        <fullName evidence="7">Endoribonuclease YbeY</fullName>
        <ecNumber evidence="7">3.1.-.-</ecNumber>
    </recommendedName>
</protein>
<dbReference type="Proteomes" id="UP000642809">
    <property type="component" value="Unassembled WGS sequence"/>
</dbReference>
<comment type="subcellular location">
    <subcellularLocation>
        <location evidence="7">Cytoplasm</location>
    </subcellularLocation>
</comment>
<dbReference type="PROSITE" id="PS01306">
    <property type="entry name" value="UPF0054"/>
    <property type="match status" value="1"/>
</dbReference>
<dbReference type="Pfam" id="PF02130">
    <property type="entry name" value="YbeY"/>
    <property type="match status" value="1"/>
</dbReference>
<dbReference type="EC" id="3.1.-.-" evidence="7"/>
<evidence type="ECO:0000313" key="9">
    <source>
        <dbReference type="Proteomes" id="UP000642809"/>
    </source>
</evidence>
<dbReference type="EMBL" id="BMYF01000012">
    <property type="protein sequence ID" value="GHB39857.1"/>
    <property type="molecule type" value="Genomic_DNA"/>
</dbReference>
<reference evidence="8" key="2">
    <citation type="submission" date="2020-09" db="EMBL/GenBank/DDBJ databases">
        <authorList>
            <person name="Sun Q."/>
            <person name="Kim S."/>
        </authorList>
    </citation>
    <scope>NUCLEOTIDE SEQUENCE</scope>
    <source>
        <strain evidence="8">KCTC 23224</strain>
    </source>
</reference>
<dbReference type="AlphaFoldDB" id="A0A8J3CYY2"/>
<dbReference type="GO" id="GO:0006364">
    <property type="term" value="P:rRNA processing"/>
    <property type="evidence" value="ECO:0007669"/>
    <property type="project" value="UniProtKB-UniRule"/>
</dbReference>
<comment type="similarity">
    <text evidence="1 7">Belongs to the endoribonuclease YbeY family.</text>
</comment>
<dbReference type="GO" id="GO:0004222">
    <property type="term" value="F:metalloendopeptidase activity"/>
    <property type="evidence" value="ECO:0007669"/>
    <property type="project" value="InterPro"/>
</dbReference>
<evidence type="ECO:0000256" key="2">
    <source>
        <dbReference type="ARBA" id="ARBA00022722"/>
    </source>
</evidence>
<keyword evidence="7" id="KW-0698">rRNA processing</keyword>
<reference evidence="8" key="1">
    <citation type="journal article" date="2014" name="Int. J. Syst. Evol. Microbiol.">
        <title>Complete genome sequence of Corynebacterium casei LMG S-19264T (=DSM 44701T), isolated from a smear-ripened cheese.</title>
        <authorList>
            <consortium name="US DOE Joint Genome Institute (JGI-PGF)"/>
            <person name="Walter F."/>
            <person name="Albersmeier A."/>
            <person name="Kalinowski J."/>
            <person name="Ruckert C."/>
        </authorList>
    </citation>
    <scope>NUCLEOTIDE SEQUENCE</scope>
    <source>
        <strain evidence="8">KCTC 23224</strain>
    </source>
</reference>
<keyword evidence="3 7" id="KW-0479">Metal-binding</keyword>
<dbReference type="InterPro" id="IPR002036">
    <property type="entry name" value="YbeY"/>
</dbReference>
<dbReference type="Gene3D" id="3.40.390.30">
    <property type="entry name" value="Metalloproteases ('zincins'), catalytic domain"/>
    <property type="match status" value="1"/>
</dbReference>
<sequence>MAVNFFEESIRFSLKPKTVYKKWLKEIALAHGKKIGELNYIFCSDEYLYNINVEYLNHHTYTDIITFDNSEEEKLIEGDIFISIDRVKENAAKLSTSFESELQRVISHGLLHLLGYKDKKEEEKQLMRTMEEKSIAQFQTCST</sequence>
<dbReference type="InterPro" id="IPR020549">
    <property type="entry name" value="YbeY_CS"/>
</dbReference>
<comment type="function">
    <text evidence="7">Single strand-specific metallo-endoribonuclease involved in late-stage 70S ribosome quality control and in maturation of the 3' terminus of the 16S rRNA.</text>
</comment>
<dbReference type="RefSeq" id="WP_189581973.1">
    <property type="nucleotide sequence ID" value="NZ_BMYF01000012.1"/>
</dbReference>
<evidence type="ECO:0000256" key="1">
    <source>
        <dbReference type="ARBA" id="ARBA00010875"/>
    </source>
</evidence>
<dbReference type="NCBIfam" id="TIGR00043">
    <property type="entry name" value="rRNA maturation RNase YbeY"/>
    <property type="match status" value="1"/>
</dbReference>